<name>A0A336MMC1_CULSO</name>
<dbReference type="PANTHER" id="PTHR12969">
    <property type="entry name" value="NGD5/OSM-6/IFT52"/>
    <property type="match status" value="1"/>
</dbReference>
<dbReference type="Gene3D" id="6.10.250.2800">
    <property type="match status" value="1"/>
</dbReference>
<dbReference type="GO" id="GO:0060271">
    <property type="term" value="P:cilium assembly"/>
    <property type="evidence" value="ECO:0007669"/>
    <property type="project" value="TreeGrafter"/>
</dbReference>
<sequence length="433" mass="49551">MEPKIVFDISKNEHFKLLENYKTLHRKIKIGMKVEMNKGEINPEVLKSVKIFVLAGPQEKFTEAEFEYLKDYVTNGGNLLLMLGEGGETDYFNTNVNFLLEEYGMSINNDSVVRPHYYKYFHPKEALISGGVVPNKITKSLLSNNKNISSTLQFMEDKYKLEFVYPFGATMNVVSPSNIILTTGPVAYPFNRPIAGLFVNEKNGKILATGSGHMFTDKYITHETNMSLWDEFMNLLLDKNTLVSNDFTDIEVYDYTIIPDTIYLAEQPKICLVESLDCDIPSDFKQMFDMSLHSINNNLLRDVIGAYEKLDVKYEPLKIIKPQFEIPLPPLQLAVFQPVFSDLPPPPCELFDLDEEFSTSKAQITQLTNKCLASALSDDGKTSKPVNEKELEYFIQECARVLNVHPEDQKWPAKEIIHYIGVRIANYKKLDRE</sequence>
<dbReference type="OMA" id="NWNVEQN"/>
<dbReference type="AlphaFoldDB" id="A0A336MMC1"/>
<accession>A0A336MMC1</accession>
<feature type="domain" description="IFT52 central" evidence="1">
    <location>
        <begin position="264"/>
        <end position="346"/>
    </location>
</feature>
<dbReference type="EMBL" id="UFQT01001511">
    <property type="protein sequence ID" value="SSX30885.1"/>
    <property type="molecule type" value="Genomic_DNA"/>
</dbReference>
<dbReference type="EMBL" id="UFQS01001511">
    <property type="protein sequence ID" value="SSX11317.1"/>
    <property type="molecule type" value="Genomic_DNA"/>
</dbReference>
<dbReference type="GO" id="GO:0042073">
    <property type="term" value="P:intraciliary transport"/>
    <property type="evidence" value="ECO:0007669"/>
    <property type="project" value="TreeGrafter"/>
</dbReference>
<organism evidence="4">
    <name type="scientific">Culicoides sonorensis</name>
    <name type="common">Biting midge</name>
    <dbReference type="NCBI Taxonomy" id="179676"/>
    <lineage>
        <taxon>Eukaryota</taxon>
        <taxon>Metazoa</taxon>
        <taxon>Ecdysozoa</taxon>
        <taxon>Arthropoda</taxon>
        <taxon>Hexapoda</taxon>
        <taxon>Insecta</taxon>
        <taxon>Pterygota</taxon>
        <taxon>Neoptera</taxon>
        <taxon>Endopterygota</taxon>
        <taxon>Diptera</taxon>
        <taxon>Nematocera</taxon>
        <taxon>Chironomoidea</taxon>
        <taxon>Ceratopogonidae</taxon>
        <taxon>Ceratopogoninae</taxon>
        <taxon>Culicoides</taxon>
        <taxon>Monoculicoides</taxon>
    </lineage>
</organism>
<dbReference type="InterPro" id="IPR055460">
    <property type="entry name" value="IFT52_central"/>
</dbReference>
<dbReference type="PANTHER" id="PTHR12969:SF7">
    <property type="entry name" value="INTRAFLAGELLAR TRANSPORT PROTEIN 52 HOMOLOG"/>
    <property type="match status" value="1"/>
</dbReference>
<dbReference type="Pfam" id="PF23352">
    <property type="entry name" value="IFT52_central"/>
    <property type="match status" value="1"/>
</dbReference>
<dbReference type="InterPro" id="IPR029062">
    <property type="entry name" value="Class_I_gatase-like"/>
</dbReference>
<evidence type="ECO:0000313" key="3">
    <source>
        <dbReference type="EMBL" id="SSX11317.1"/>
    </source>
</evidence>
<evidence type="ECO:0000313" key="4">
    <source>
        <dbReference type="EMBL" id="SSX30885.1"/>
    </source>
</evidence>
<feature type="domain" description="IFT52 GIFT" evidence="2">
    <location>
        <begin position="5"/>
        <end position="240"/>
    </location>
</feature>
<evidence type="ECO:0000259" key="2">
    <source>
        <dbReference type="Pfam" id="PF23355"/>
    </source>
</evidence>
<dbReference type="InterPro" id="IPR039975">
    <property type="entry name" value="IFT52"/>
</dbReference>
<dbReference type="GO" id="GO:0005814">
    <property type="term" value="C:centriole"/>
    <property type="evidence" value="ECO:0007669"/>
    <property type="project" value="TreeGrafter"/>
</dbReference>
<dbReference type="SUPFAM" id="SSF52317">
    <property type="entry name" value="Class I glutamine amidotransferase-like"/>
    <property type="match status" value="1"/>
</dbReference>
<dbReference type="GO" id="GO:0030992">
    <property type="term" value="C:intraciliary transport particle B"/>
    <property type="evidence" value="ECO:0007669"/>
    <property type="project" value="TreeGrafter"/>
</dbReference>
<gene>
    <name evidence="4" type="primary">CSON003017</name>
</gene>
<reference evidence="4" key="2">
    <citation type="submission" date="2018-07" db="EMBL/GenBank/DDBJ databases">
        <authorList>
            <person name="Quirk P.G."/>
            <person name="Krulwich T.A."/>
        </authorList>
    </citation>
    <scope>NUCLEOTIDE SEQUENCE</scope>
</reference>
<dbReference type="CDD" id="cd23683">
    <property type="entry name" value="IFT52_CTD"/>
    <property type="match status" value="1"/>
</dbReference>
<dbReference type="GO" id="GO:0005929">
    <property type="term" value="C:cilium"/>
    <property type="evidence" value="ECO:0007669"/>
    <property type="project" value="TreeGrafter"/>
</dbReference>
<dbReference type="VEuPathDB" id="VectorBase:CSON003017"/>
<proteinExistence type="predicted"/>
<protein>
    <submittedName>
        <fullName evidence="4">CSON003017 protein</fullName>
    </submittedName>
</protein>
<evidence type="ECO:0000259" key="1">
    <source>
        <dbReference type="Pfam" id="PF23352"/>
    </source>
</evidence>
<reference evidence="3" key="1">
    <citation type="submission" date="2018-04" db="EMBL/GenBank/DDBJ databases">
        <authorList>
            <person name="Go L.Y."/>
            <person name="Mitchell J.A."/>
        </authorList>
    </citation>
    <scope>NUCLEOTIDE SEQUENCE</scope>
    <source>
        <tissue evidence="3">Whole organism</tissue>
    </source>
</reference>
<dbReference type="Pfam" id="PF23355">
    <property type="entry name" value="IFT52_GIFT"/>
    <property type="match status" value="1"/>
</dbReference>
<dbReference type="InterPro" id="IPR055458">
    <property type="entry name" value="IFT52_GIFT"/>
</dbReference>